<dbReference type="PROSITE" id="PS51724">
    <property type="entry name" value="SPOR"/>
    <property type="match status" value="1"/>
</dbReference>
<feature type="transmembrane region" description="Helical" evidence="7">
    <location>
        <begin position="12"/>
        <end position="33"/>
    </location>
</feature>
<accession>A0A7S8HAG6</accession>
<keyword evidence="4" id="KW-1003">Cell membrane</keyword>
<dbReference type="GO" id="GO:0008932">
    <property type="term" value="F:lytic endotransglycosylase activity"/>
    <property type="evidence" value="ECO:0007669"/>
    <property type="project" value="UniProtKB-UniRule"/>
</dbReference>
<dbReference type="EMBL" id="CP058214">
    <property type="protein sequence ID" value="QPC41562.1"/>
    <property type="molecule type" value="Genomic_DNA"/>
</dbReference>
<evidence type="ECO:0000256" key="7">
    <source>
        <dbReference type="SAM" id="Phobius"/>
    </source>
</evidence>
<evidence type="ECO:0000256" key="4">
    <source>
        <dbReference type="HAMAP-Rule" id="MF_02071"/>
    </source>
</evidence>
<dbReference type="PANTHER" id="PTHR34183:SF1">
    <property type="entry name" value="ENDOLYTIC PEPTIDOGLYCAN TRANSGLYCOSYLASE RLPA"/>
    <property type="match status" value="1"/>
</dbReference>
<sequence>MTRGHKVDGRGPVRGTIIAGLALALTASSLMLAGCSSDKDAFSGKGSPIYPGDGPLPKGGGRYQIGKPYTVAGQRFYPKADPDYDKTGVASWYGPKFNRRMTSNGEWFDMDYLSAAHTTLPLPSYAKVTNLENGREIVVRVNDRGPFVNSRIIDLSKKSAEALGFRKKGKAKVRVQYIGRAPLDDKGTHLAAMNTELHRGTSLNTMIAAADRRTSGGTPTMVAKAEPNKRPASSKPQGAPVTIASLSGQAAAGSGSAGTNAVVQPAGAGFYVQAAAFSDPDNADRTRAQLAPIGPVEVAPLSRGSHTLYRVRVGPLRDAGQADQALRQVVAAGHSDARVIVAAN</sequence>
<dbReference type="GO" id="GO:0000270">
    <property type="term" value="P:peptidoglycan metabolic process"/>
    <property type="evidence" value="ECO:0007669"/>
    <property type="project" value="UniProtKB-UniRule"/>
</dbReference>
<protein>
    <recommendedName>
        <fullName evidence="4">Endolytic peptidoglycan transglycosylase RlpA</fullName>
        <ecNumber evidence="4">4.2.2.-</ecNumber>
    </recommendedName>
</protein>
<dbReference type="PROSITE" id="PS51257">
    <property type="entry name" value="PROKAR_LIPOPROTEIN"/>
    <property type="match status" value="1"/>
</dbReference>
<dbReference type="Pfam" id="PF03330">
    <property type="entry name" value="DPBB_1"/>
    <property type="match status" value="1"/>
</dbReference>
<evidence type="ECO:0000256" key="3">
    <source>
        <dbReference type="ARBA" id="ARBA00023316"/>
    </source>
</evidence>
<dbReference type="EC" id="4.2.2.-" evidence="4"/>
<evidence type="ECO:0000256" key="5">
    <source>
        <dbReference type="RuleBase" id="RU003495"/>
    </source>
</evidence>
<evidence type="ECO:0000313" key="10">
    <source>
        <dbReference type="Proteomes" id="UP000593594"/>
    </source>
</evidence>
<gene>
    <name evidence="4" type="primary">rlpA</name>
    <name evidence="9" type="ORF">HW532_01775</name>
</gene>
<dbReference type="GO" id="GO:0071555">
    <property type="term" value="P:cell wall organization"/>
    <property type="evidence" value="ECO:0007669"/>
    <property type="project" value="UniProtKB-KW"/>
</dbReference>
<reference evidence="9 10" key="1">
    <citation type="submission" date="2020-06" db="EMBL/GenBank/DDBJ databases">
        <title>Genome sequence of 2 isolates from Red Sea Mangroves.</title>
        <authorList>
            <person name="Sefrji F."/>
            <person name="Michoud G."/>
            <person name="Merlino G."/>
            <person name="Daffonchio D."/>
        </authorList>
    </citation>
    <scope>NUCLEOTIDE SEQUENCE [LARGE SCALE GENOMIC DNA]</scope>
    <source>
        <strain evidence="9 10">R1DC25</strain>
    </source>
</reference>
<keyword evidence="4" id="KW-0564">Palmitate</keyword>
<dbReference type="Gene3D" id="2.40.40.10">
    <property type="entry name" value="RlpA-like domain"/>
    <property type="match status" value="1"/>
</dbReference>
<dbReference type="PANTHER" id="PTHR34183">
    <property type="entry name" value="ENDOLYTIC PEPTIDOGLYCAN TRANSGLYCOSYLASE RLPA"/>
    <property type="match status" value="1"/>
</dbReference>
<feature type="region of interest" description="Disordered" evidence="6">
    <location>
        <begin position="214"/>
        <end position="240"/>
    </location>
</feature>
<comment type="similarity">
    <text evidence="4 5">Belongs to the RlpA family.</text>
</comment>
<dbReference type="NCBIfam" id="TIGR00413">
    <property type="entry name" value="rlpA"/>
    <property type="match status" value="1"/>
</dbReference>
<dbReference type="Pfam" id="PF05036">
    <property type="entry name" value="SPOR"/>
    <property type="match status" value="1"/>
</dbReference>
<keyword evidence="3 4" id="KW-0961">Cell wall biogenesis/degradation</keyword>
<dbReference type="Proteomes" id="UP000593594">
    <property type="component" value="Chromosome"/>
</dbReference>
<dbReference type="HAMAP" id="MF_02071">
    <property type="entry name" value="RlpA"/>
    <property type="match status" value="1"/>
</dbReference>
<dbReference type="GO" id="GO:0005886">
    <property type="term" value="C:plasma membrane"/>
    <property type="evidence" value="ECO:0007669"/>
    <property type="project" value="UniProtKB-SubCell"/>
</dbReference>
<dbReference type="InterPro" id="IPR034718">
    <property type="entry name" value="RlpA"/>
</dbReference>
<dbReference type="InterPro" id="IPR012997">
    <property type="entry name" value="RplA"/>
</dbReference>
<comment type="function">
    <text evidence="4">Lytic transglycosylase with a strong preference for naked glycan strands that lack stem peptides.</text>
</comment>
<dbReference type="SUPFAM" id="SSF110997">
    <property type="entry name" value="Sporulation related repeat"/>
    <property type="match status" value="1"/>
</dbReference>
<evidence type="ECO:0000256" key="1">
    <source>
        <dbReference type="ARBA" id="ARBA00022729"/>
    </source>
</evidence>
<dbReference type="GO" id="GO:0042834">
    <property type="term" value="F:peptidoglycan binding"/>
    <property type="evidence" value="ECO:0007669"/>
    <property type="project" value="InterPro"/>
</dbReference>
<dbReference type="InterPro" id="IPR009009">
    <property type="entry name" value="RlpA-like_DPBB"/>
</dbReference>
<evidence type="ECO:0000256" key="6">
    <source>
        <dbReference type="SAM" id="MobiDB-lite"/>
    </source>
</evidence>
<evidence type="ECO:0000313" key="9">
    <source>
        <dbReference type="EMBL" id="QPC41562.1"/>
    </source>
</evidence>
<keyword evidence="7" id="KW-0812">Transmembrane</keyword>
<keyword evidence="4 7" id="KW-0472">Membrane</keyword>
<feature type="domain" description="SPOR" evidence="8">
    <location>
        <begin position="264"/>
        <end position="342"/>
    </location>
</feature>
<name>A0A7S8HAG6_9HYPH</name>
<keyword evidence="10" id="KW-1185">Reference proteome</keyword>
<dbReference type="KEGG" id="kmn:HW532_01775"/>
<dbReference type="RefSeq" id="WP_213162782.1">
    <property type="nucleotide sequence ID" value="NZ_CP058214.1"/>
</dbReference>
<keyword evidence="1" id="KW-0732">Signal</keyword>
<dbReference type="AlphaFoldDB" id="A0A7S8HAG6"/>
<evidence type="ECO:0000259" key="8">
    <source>
        <dbReference type="PROSITE" id="PS51724"/>
    </source>
</evidence>
<proteinExistence type="inferred from homology"/>
<dbReference type="InterPro" id="IPR036680">
    <property type="entry name" value="SPOR-like_sf"/>
</dbReference>
<keyword evidence="2 4" id="KW-0456">Lyase</keyword>
<dbReference type="GO" id="GO:0009279">
    <property type="term" value="C:cell outer membrane"/>
    <property type="evidence" value="ECO:0007669"/>
    <property type="project" value="TreeGrafter"/>
</dbReference>
<evidence type="ECO:0000256" key="2">
    <source>
        <dbReference type="ARBA" id="ARBA00023239"/>
    </source>
</evidence>
<keyword evidence="4" id="KW-0449">Lipoprotein</keyword>
<organism evidence="9 10">
    <name type="scientific">Kaustia mangrovi</name>
    <dbReference type="NCBI Taxonomy" id="2593653"/>
    <lineage>
        <taxon>Bacteria</taxon>
        <taxon>Pseudomonadati</taxon>
        <taxon>Pseudomonadota</taxon>
        <taxon>Alphaproteobacteria</taxon>
        <taxon>Hyphomicrobiales</taxon>
        <taxon>Parvibaculaceae</taxon>
        <taxon>Kaustia</taxon>
    </lineage>
</organism>
<dbReference type="Gene3D" id="3.30.70.1070">
    <property type="entry name" value="Sporulation related repeat"/>
    <property type="match status" value="1"/>
</dbReference>
<dbReference type="InterPro" id="IPR007730">
    <property type="entry name" value="SPOR-like_dom"/>
</dbReference>
<dbReference type="SUPFAM" id="SSF50685">
    <property type="entry name" value="Barwin-like endoglucanases"/>
    <property type="match status" value="1"/>
</dbReference>
<keyword evidence="7" id="KW-1133">Transmembrane helix</keyword>
<comment type="subcellular location">
    <subcellularLocation>
        <location evidence="4">Cell membrane</location>
        <topology evidence="4">Lipid-anchor</topology>
    </subcellularLocation>
</comment>
<dbReference type="CDD" id="cd22268">
    <property type="entry name" value="DPBB_RlpA-like"/>
    <property type="match status" value="1"/>
</dbReference>
<dbReference type="InterPro" id="IPR036908">
    <property type="entry name" value="RlpA-like_sf"/>
</dbReference>